<feature type="region of interest" description="Disordered" evidence="4">
    <location>
        <begin position="1451"/>
        <end position="1478"/>
    </location>
</feature>
<dbReference type="Gene3D" id="3.30.420.10">
    <property type="entry name" value="Ribonuclease H-like superfamily/Ribonuclease H"/>
    <property type="match status" value="1"/>
</dbReference>
<feature type="compositionally biased region" description="Polar residues" evidence="4">
    <location>
        <begin position="552"/>
        <end position="562"/>
    </location>
</feature>
<dbReference type="GO" id="GO:0015074">
    <property type="term" value="P:DNA integration"/>
    <property type="evidence" value="ECO:0007669"/>
    <property type="project" value="InterPro"/>
</dbReference>
<feature type="compositionally biased region" description="Polar residues" evidence="4">
    <location>
        <begin position="796"/>
        <end position="811"/>
    </location>
</feature>
<keyword evidence="2" id="KW-0378">Hydrolase</keyword>
<dbReference type="PANTHER" id="PTHR42648:SF32">
    <property type="entry name" value="RIBONUCLEASE H-LIKE DOMAIN, GAG-PRE-INTEGRASE DOMAIN PROTEIN-RELATED"/>
    <property type="match status" value="1"/>
</dbReference>
<feature type="compositionally biased region" description="Basic and acidic residues" evidence="4">
    <location>
        <begin position="485"/>
        <end position="494"/>
    </location>
</feature>
<evidence type="ECO:0000259" key="5">
    <source>
        <dbReference type="PROSITE" id="PS50994"/>
    </source>
</evidence>
<feature type="region of interest" description="Disordered" evidence="4">
    <location>
        <begin position="550"/>
        <end position="569"/>
    </location>
</feature>
<dbReference type="InterPro" id="IPR039537">
    <property type="entry name" value="Retrotran_Ty1/copia-like"/>
</dbReference>
<evidence type="ECO:0000256" key="3">
    <source>
        <dbReference type="SAM" id="Coils"/>
    </source>
</evidence>
<feature type="region of interest" description="Disordered" evidence="4">
    <location>
        <begin position="479"/>
        <end position="518"/>
    </location>
</feature>
<sequence length="1853" mass="212205">MEQYLIHTEYALWDVIVNGDAPAAIALVSGGVEVAIPPKTTEQKIARRNKLKETSTLLLAILDEHLLKFHRIKDAKTLWEAIKTRFGGNKELKKMKKTILKQQYENFTALRSKGLDKTYDSLPSAWNTHTLIIRNKSDLDTLSMDDLYSNLKVFKVEIKIQSSSSSNSQNVVFVSSDNSSSTYEVVNTAHDIPASSSQGQAFASTYADDVMFSFFANQYNSLQLYNEYLEKIDTNVLEEMDLKWRGHIARECRAPRSQRNRNGDNTRRVVLVKTPANALVVTDRMGYDWSYQAEEEPIDFALMAHSSSGSSSSDTENEAVFKEDVAFLKYDVKVRDNSITKLKNQLEESLKEKDDLKLKLEKFDTSSKNLTNLIYSQISPKDKTGLGYDSRLNEKDLNDIHINKSDVFKSASDSSVNESEEDNNQVNDKNRVGEGYHAVPPPYTRNFMPSRPDLSFARLDYCVFKPAMSETVTSVHEIETSASKTSKESMEKPKTVRPSAPLIEDWESDSDDDSSSTSTARYVNIAASRPTINGAKPSLNVFHKSHSPVRRTFNQRTTPKNSASKEKVNTTKSLNQKMYCLVVTNDFSRFSWVFFVASKDETSGILKSFITGIENQINHRVKIIRCDNKTEFKNSEINQFCQMKGIKREFSVDRSPQQNRIAERKNRTLIEEARTMLAYLLLPTTFWAEAVNTACYVQNRVLVTKPHKKTPYELLIGRSPNLDFMTYFGCPVTILNTLDHLGKFKGKADEGFLVRYFVNSKAFRSSDDKDVDEVPGKEDEGVSKENRIDDQERTDSSTQDVNTAGPSINTANTNINPEELLQFKLQKVWTLVDLLNGKRVIGTKWVFRNKKDKRGIVVRNKARLVAQGYTQGEGIDYDKIFALVARIEAIGLFFVYASFIRFIVYQMDVKSTFLYGRIEEEVYMCQPPSFEDPYFPNKVYKVEKALYDLHQSPRAWYETSSTYLLENGFRKGTIDKTLFIKKDKDDAQEILNKFYEGAHFLLRIAGSTPMDPNKVLIKDAEVEDVDVHLYRLIIGSLVYLTTSRPDIMFVVCACVRFQVTPKTSHLHVVNRIFRYLKGQPKLGLWYPKDSPFNLEAFSNSDYAGASVDRKSTTGGCQFHGKRLISWQCKKKTIVANSTTETEYVAAVNCCGQYDWIGCDDTKVLRITLGYNGFKLFFCPTIYASFIQQFWQTAAANTLDTREVQITATIDEKVKLVYEASIRGHLKLEDYDGISTLPNTKIFEQLALMGASKGYTGVDIPLFLTILVQGPILHGEGSIVPVESHHTPSDEAASIGVDVRHGGAATTVSSLDARQGNGNINKTPSMPHDSSLLRGRHEQEFEFEIEDISTVETLVYIMKSASKDKGKGIMTESQPGQTTTKLQQRQERASYEASVRLQEQLDEEERQRIARVHEEASSFNVEEWEDIQAITESDEDLIPKIAYESLKRAAEEELEQESSKRQKTRESSKPREKEDDELTQEDLQQMVMIVLVKEVYVEALQVKYPIIDWEFYIEESRKYWKIIKVGNHIETYQIFADMLKKFNRDELVQLWDVKERLSTTEPTDDKEKELWVELKRLFKPDMDDTLMEASKAKLTKKHLMRLTINMGLSYSKDTGMSLTAYLDADYAGCQDTRRNSINYVQVHLKLRRRNRRVPFEQRNNPPQHLRIVYPLILDINYFHHFLDIFRNYDPMDDEPMWAADRVVALAPGFVITIHETAKEFAIKALFDRILREIRFFSQHENKSLTDAWRMKEMLRNYHGHNLFKGNIIKIFYHHLNEITQEVLNTVAGGIFPYKISNQAYQLLEDKVLLKLDWAKNQKTKSSLKKTVAFATEGSSNSDTEKIMARMDAMTMKTD</sequence>
<evidence type="ECO:0000256" key="4">
    <source>
        <dbReference type="SAM" id="MobiDB-lite"/>
    </source>
</evidence>
<keyword evidence="3" id="KW-0175">Coiled coil</keyword>
<evidence type="ECO:0000313" key="6">
    <source>
        <dbReference type="EMBL" id="GEU40394.1"/>
    </source>
</evidence>
<dbReference type="PROSITE" id="PS50994">
    <property type="entry name" value="INTEGRASE"/>
    <property type="match status" value="1"/>
</dbReference>
<name>A0A6L2JXN9_TANCI</name>
<evidence type="ECO:0000256" key="1">
    <source>
        <dbReference type="ARBA" id="ARBA00022723"/>
    </source>
</evidence>
<feature type="compositionally biased region" description="Basic and acidic residues" evidence="4">
    <location>
        <begin position="1451"/>
        <end position="1472"/>
    </location>
</feature>
<dbReference type="GO" id="GO:0003676">
    <property type="term" value="F:nucleic acid binding"/>
    <property type="evidence" value="ECO:0007669"/>
    <property type="project" value="InterPro"/>
</dbReference>
<accession>A0A6L2JXN9</accession>
<feature type="region of interest" description="Disordered" evidence="4">
    <location>
        <begin position="1365"/>
        <end position="1386"/>
    </location>
</feature>
<feature type="coiled-coil region" evidence="3">
    <location>
        <begin position="339"/>
        <end position="366"/>
    </location>
</feature>
<protein>
    <submittedName>
        <fullName evidence="6">Retrotransposon protein, putative, unclassified</fullName>
    </submittedName>
</protein>
<comment type="caution">
    <text evidence="6">The sequence shown here is derived from an EMBL/GenBank/DDBJ whole genome shotgun (WGS) entry which is preliminary data.</text>
</comment>
<dbReference type="GO" id="GO:0046872">
    <property type="term" value="F:metal ion binding"/>
    <property type="evidence" value="ECO:0007669"/>
    <property type="project" value="UniProtKB-KW"/>
</dbReference>
<dbReference type="InterPro" id="IPR013103">
    <property type="entry name" value="RVT_2"/>
</dbReference>
<feature type="compositionally biased region" description="Basic and acidic residues" evidence="4">
    <location>
        <begin position="766"/>
        <end position="795"/>
    </location>
</feature>
<dbReference type="EMBL" id="BKCJ010001297">
    <property type="protein sequence ID" value="GEU40394.1"/>
    <property type="molecule type" value="Genomic_DNA"/>
</dbReference>
<feature type="compositionally biased region" description="Polar residues" evidence="4">
    <location>
        <begin position="1370"/>
        <end position="1382"/>
    </location>
</feature>
<feature type="region of interest" description="Disordered" evidence="4">
    <location>
        <begin position="766"/>
        <end position="811"/>
    </location>
</feature>
<dbReference type="Pfam" id="PF07727">
    <property type="entry name" value="RVT_2"/>
    <property type="match status" value="1"/>
</dbReference>
<reference evidence="6" key="1">
    <citation type="journal article" date="2019" name="Sci. Rep.">
        <title>Draft genome of Tanacetum cinerariifolium, the natural source of mosquito coil.</title>
        <authorList>
            <person name="Yamashiro T."/>
            <person name="Shiraishi A."/>
            <person name="Satake H."/>
            <person name="Nakayama K."/>
        </authorList>
    </citation>
    <scope>NUCLEOTIDE SEQUENCE</scope>
</reference>
<dbReference type="InterPro" id="IPR036397">
    <property type="entry name" value="RNaseH_sf"/>
</dbReference>
<dbReference type="SUPFAM" id="SSF53098">
    <property type="entry name" value="Ribonuclease H-like"/>
    <property type="match status" value="1"/>
</dbReference>
<dbReference type="CDD" id="cd09272">
    <property type="entry name" value="RNase_HI_RT_Ty1"/>
    <property type="match status" value="1"/>
</dbReference>
<feature type="compositionally biased region" description="Acidic residues" evidence="4">
    <location>
        <begin position="504"/>
        <end position="514"/>
    </location>
</feature>
<organism evidence="6">
    <name type="scientific">Tanacetum cinerariifolium</name>
    <name type="common">Dalmatian daisy</name>
    <name type="synonym">Chrysanthemum cinerariifolium</name>
    <dbReference type="NCBI Taxonomy" id="118510"/>
    <lineage>
        <taxon>Eukaryota</taxon>
        <taxon>Viridiplantae</taxon>
        <taxon>Streptophyta</taxon>
        <taxon>Embryophyta</taxon>
        <taxon>Tracheophyta</taxon>
        <taxon>Spermatophyta</taxon>
        <taxon>Magnoliopsida</taxon>
        <taxon>eudicotyledons</taxon>
        <taxon>Gunneridae</taxon>
        <taxon>Pentapetalae</taxon>
        <taxon>asterids</taxon>
        <taxon>campanulids</taxon>
        <taxon>Asterales</taxon>
        <taxon>Asteraceae</taxon>
        <taxon>Asteroideae</taxon>
        <taxon>Anthemideae</taxon>
        <taxon>Anthemidinae</taxon>
        <taxon>Tanacetum</taxon>
    </lineage>
</organism>
<dbReference type="GO" id="GO:0016787">
    <property type="term" value="F:hydrolase activity"/>
    <property type="evidence" value="ECO:0007669"/>
    <property type="project" value="UniProtKB-KW"/>
</dbReference>
<dbReference type="PANTHER" id="PTHR42648">
    <property type="entry name" value="TRANSPOSASE, PUTATIVE-RELATED"/>
    <property type="match status" value="1"/>
</dbReference>
<proteinExistence type="predicted"/>
<feature type="region of interest" description="Disordered" evidence="4">
    <location>
        <begin position="409"/>
        <end position="447"/>
    </location>
</feature>
<keyword evidence="1" id="KW-0479">Metal-binding</keyword>
<gene>
    <name evidence="6" type="ORF">Tci_012372</name>
</gene>
<feature type="domain" description="Integrase catalytic" evidence="5">
    <location>
        <begin position="555"/>
        <end position="719"/>
    </location>
</feature>
<dbReference type="Pfam" id="PF00665">
    <property type="entry name" value="rve"/>
    <property type="match status" value="1"/>
</dbReference>
<evidence type="ECO:0000256" key="2">
    <source>
        <dbReference type="ARBA" id="ARBA00022801"/>
    </source>
</evidence>
<dbReference type="InterPro" id="IPR001584">
    <property type="entry name" value="Integrase_cat-core"/>
</dbReference>
<dbReference type="InterPro" id="IPR012337">
    <property type="entry name" value="RNaseH-like_sf"/>
</dbReference>